<dbReference type="Gene3D" id="3.40.50.2000">
    <property type="entry name" value="Glycogen Phosphorylase B"/>
    <property type="match status" value="2"/>
</dbReference>
<evidence type="ECO:0000313" key="3">
    <source>
        <dbReference type="Proteomes" id="UP001212997"/>
    </source>
</evidence>
<dbReference type="CDD" id="cd03784">
    <property type="entry name" value="GT1_Gtf-like"/>
    <property type="match status" value="1"/>
</dbReference>
<sequence length="509" mass="56043">MSLSPQGHAVLFSYEGWGHLRPLTVLAAKIVKARPILVTILTSNQYIDRVETEVSRSFPVENAARRDLIRIIAMPIEKGANPLTFDGINAAFATTYKQLVNGDPVKCDKTNTIYDSHPAPTAVVLDFFGKGPLDLVRSVHSVKAYAWYTGSASCLVWPFGPAREDYREKVSSIVKETGRSFDDVAEEIVFEASGKVVRVPGLPPMYDYEYQPQGSIVKGGIGKLLVAGRACLDECDGLIFTTPEPYEPEAIAGVRTWFGEKSRPIFPLGPLLPDYDETTSAQEKKMTEKSQELDQFMDSVLASHGPKTMIYIAFGSFFWPTQPDKLWALLDVLIEKKIPFVMSHASPLAVVPETVKEKVDKSGLGLLSKWLPQQSILSHPATAWFVTHCGQNSALEAVMSSVPMICWPCQGDQPANAAYLSHTLDVAYELYEIRSELGLKPILRNGKVPVGTLEAVREEAATVLQNAFLADGQRKRENLSKVRERILGTWAESGSSKLALDELVKTLGA</sequence>
<evidence type="ECO:0000256" key="1">
    <source>
        <dbReference type="ARBA" id="ARBA00022679"/>
    </source>
</evidence>
<protein>
    <recommendedName>
        <fullName evidence="4">UDP-Glycosyltransferase/glycogen phosphorylase</fullName>
    </recommendedName>
</protein>
<keyword evidence="1" id="KW-0808">Transferase</keyword>
<comment type="caution">
    <text evidence="2">The sequence shown here is derived from an EMBL/GenBank/DDBJ whole genome shotgun (WGS) entry which is preliminary data.</text>
</comment>
<dbReference type="AlphaFoldDB" id="A0AAD5YFJ5"/>
<dbReference type="Pfam" id="PF00201">
    <property type="entry name" value="UDPGT"/>
    <property type="match status" value="1"/>
</dbReference>
<reference evidence="2" key="1">
    <citation type="submission" date="2022-07" db="EMBL/GenBank/DDBJ databases">
        <title>Genome Sequence of Physisporinus lineatus.</title>
        <authorList>
            <person name="Buettner E."/>
        </authorList>
    </citation>
    <scope>NUCLEOTIDE SEQUENCE</scope>
    <source>
        <strain evidence="2">VT162</strain>
    </source>
</reference>
<accession>A0AAD5YFJ5</accession>
<dbReference type="EMBL" id="JANAWD010000093">
    <property type="protein sequence ID" value="KAJ3487388.1"/>
    <property type="molecule type" value="Genomic_DNA"/>
</dbReference>
<dbReference type="Proteomes" id="UP001212997">
    <property type="component" value="Unassembled WGS sequence"/>
</dbReference>
<dbReference type="PANTHER" id="PTHR48049:SF132">
    <property type="entry name" value="GLYCOSYLTRANSFERASE"/>
    <property type="match status" value="1"/>
</dbReference>
<dbReference type="PANTHER" id="PTHR48049">
    <property type="entry name" value="GLYCOSYLTRANSFERASE"/>
    <property type="match status" value="1"/>
</dbReference>
<gene>
    <name evidence="2" type="ORF">NLI96_g3562</name>
</gene>
<organism evidence="2 3">
    <name type="scientific">Meripilus lineatus</name>
    <dbReference type="NCBI Taxonomy" id="2056292"/>
    <lineage>
        <taxon>Eukaryota</taxon>
        <taxon>Fungi</taxon>
        <taxon>Dikarya</taxon>
        <taxon>Basidiomycota</taxon>
        <taxon>Agaricomycotina</taxon>
        <taxon>Agaricomycetes</taxon>
        <taxon>Polyporales</taxon>
        <taxon>Meripilaceae</taxon>
        <taxon>Meripilus</taxon>
    </lineage>
</organism>
<dbReference type="InterPro" id="IPR050481">
    <property type="entry name" value="UDP-glycosyltransf_plant"/>
</dbReference>
<evidence type="ECO:0008006" key="4">
    <source>
        <dbReference type="Google" id="ProtNLM"/>
    </source>
</evidence>
<dbReference type="SUPFAM" id="SSF53756">
    <property type="entry name" value="UDP-Glycosyltransferase/glycogen phosphorylase"/>
    <property type="match status" value="1"/>
</dbReference>
<keyword evidence="3" id="KW-1185">Reference proteome</keyword>
<evidence type="ECO:0000313" key="2">
    <source>
        <dbReference type="EMBL" id="KAJ3487388.1"/>
    </source>
</evidence>
<dbReference type="GO" id="GO:0035251">
    <property type="term" value="F:UDP-glucosyltransferase activity"/>
    <property type="evidence" value="ECO:0007669"/>
    <property type="project" value="InterPro"/>
</dbReference>
<dbReference type="InterPro" id="IPR002213">
    <property type="entry name" value="UDP_glucos_trans"/>
</dbReference>
<name>A0AAD5YFJ5_9APHY</name>
<proteinExistence type="predicted"/>